<dbReference type="EMBL" id="VSSQ01045855">
    <property type="protein sequence ID" value="MPM99779.1"/>
    <property type="molecule type" value="Genomic_DNA"/>
</dbReference>
<dbReference type="Pfam" id="PF01496">
    <property type="entry name" value="V_ATPase_I"/>
    <property type="match status" value="1"/>
</dbReference>
<evidence type="ECO:0000256" key="6">
    <source>
        <dbReference type="ARBA" id="ARBA00023065"/>
    </source>
</evidence>
<dbReference type="AlphaFoldDB" id="A0A645EEM8"/>
<evidence type="ECO:0008006" key="10">
    <source>
        <dbReference type="Google" id="ProtNLM"/>
    </source>
</evidence>
<sequence>MSLYNITSYLSDVLSYSRLLALGLATGVVSSVMSILGSMGGRNVFGILLFVVVMIIGHTFNFAINALGAFVHAARLQYVEFFGKFNEGGGEPFKPFTKKTKYNRIIKEEI</sequence>
<organism evidence="9">
    <name type="scientific">bioreactor metagenome</name>
    <dbReference type="NCBI Taxonomy" id="1076179"/>
    <lineage>
        <taxon>unclassified sequences</taxon>
        <taxon>metagenomes</taxon>
        <taxon>ecological metagenomes</taxon>
    </lineage>
</organism>
<evidence type="ECO:0000256" key="1">
    <source>
        <dbReference type="ARBA" id="ARBA00004141"/>
    </source>
</evidence>
<evidence type="ECO:0000256" key="7">
    <source>
        <dbReference type="ARBA" id="ARBA00023136"/>
    </source>
</evidence>
<evidence type="ECO:0000256" key="5">
    <source>
        <dbReference type="ARBA" id="ARBA00022989"/>
    </source>
</evidence>
<dbReference type="GO" id="GO:0007035">
    <property type="term" value="P:vacuolar acidification"/>
    <property type="evidence" value="ECO:0007669"/>
    <property type="project" value="TreeGrafter"/>
</dbReference>
<evidence type="ECO:0000313" key="9">
    <source>
        <dbReference type="EMBL" id="MPM99779.1"/>
    </source>
</evidence>
<protein>
    <recommendedName>
        <fullName evidence="10">V-type ATP synthase subunit I</fullName>
    </recommendedName>
</protein>
<evidence type="ECO:0000256" key="4">
    <source>
        <dbReference type="ARBA" id="ARBA00022692"/>
    </source>
</evidence>
<accession>A0A645EEM8</accession>
<gene>
    <name evidence="9" type="ORF">SDC9_146973</name>
</gene>
<proteinExistence type="inferred from homology"/>
<dbReference type="GO" id="GO:0033179">
    <property type="term" value="C:proton-transporting V-type ATPase, V0 domain"/>
    <property type="evidence" value="ECO:0007669"/>
    <property type="project" value="InterPro"/>
</dbReference>
<dbReference type="GO" id="GO:0051117">
    <property type="term" value="F:ATPase binding"/>
    <property type="evidence" value="ECO:0007669"/>
    <property type="project" value="TreeGrafter"/>
</dbReference>
<comment type="similarity">
    <text evidence="2">Belongs to the V-ATPase 116 kDa subunit family.</text>
</comment>
<feature type="transmembrane region" description="Helical" evidence="8">
    <location>
        <begin position="20"/>
        <end position="37"/>
    </location>
</feature>
<name>A0A645EEM8_9ZZZZ</name>
<comment type="caution">
    <text evidence="9">The sequence shown here is derived from an EMBL/GenBank/DDBJ whole genome shotgun (WGS) entry which is preliminary data.</text>
</comment>
<keyword evidence="6" id="KW-0406">Ion transport</keyword>
<evidence type="ECO:0000256" key="2">
    <source>
        <dbReference type="ARBA" id="ARBA00009904"/>
    </source>
</evidence>
<dbReference type="GO" id="GO:0016471">
    <property type="term" value="C:vacuolar proton-transporting V-type ATPase complex"/>
    <property type="evidence" value="ECO:0007669"/>
    <property type="project" value="TreeGrafter"/>
</dbReference>
<reference evidence="9" key="1">
    <citation type="submission" date="2019-08" db="EMBL/GenBank/DDBJ databases">
        <authorList>
            <person name="Kucharzyk K."/>
            <person name="Murdoch R.W."/>
            <person name="Higgins S."/>
            <person name="Loffler F."/>
        </authorList>
    </citation>
    <scope>NUCLEOTIDE SEQUENCE</scope>
</reference>
<evidence type="ECO:0000256" key="8">
    <source>
        <dbReference type="SAM" id="Phobius"/>
    </source>
</evidence>
<dbReference type="GO" id="GO:0046961">
    <property type="term" value="F:proton-transporting ATPase activity, rotational mechanism"/>
    <property type="evidence" value="ECO:0007669"/>
    <property type="project" value="InterPro"/>
</dbReference>
<evidence type="ECO:0000256" key="3">
    <source>
        <dbReference type="ARBA" id="ARBA00022448"/>
    </source>
</evidence>
<keyword evidence="4 8" id="KW-0812">Transmembrane</keyword>
<dbReference type="InterPro" id="IPR002490">
    <property type="entry name" value="V-ATPase_116kDa_su"/>
</dbReference>
<keyword evidence="3" id="KW-0813">Transport</keyword>
<comment type="subcellular location">
    <subcellularLocation>
        <location evidence="1">Membrane</location>
        <topology evidence="1">Multi-pass membrane protein</topology>
    </subcellularLocation>
</comment>
<dbReference type="PANTHER" id="PTHR11629">
    <property type="entry name" value="VACUOLAR PROTON ATPASES"/>
    <property type="match status" value="1"/>
</dbReference>
<keyword evidence="7 8" id="KW-0472">Membrane</keyword>
<dbReference type="PANTHER" id="PTHR11629:SF63">
    <property type="entry name" value="V-TYPE PROTON ATPASE SUBUNIT A"/>
    <property type="match status" value="1"/>
</dbReference>
<feature type="transmembrane region" description="Helical" evidence="8">
    <location>
        <begin position="44"/>
        <end position="64"/>
    </location>
</feature>
<keyword evidence="5 8" id="KW-1133">Transmembrane helix</keyword>